<name>A0ABX2QDY7_9HYPH</name>
<dbReference type="Proteomes" id="UP000659172">
    <property type="component" value="Unassembled WGS sequence"/>
</dbReference>
<dbReference type="RefSeq" id="WP_176949958.1">
    <property type="nucleotide sequence ID" value="NZ_JABXYK010000006.1"/>
</dbReference>
<gene>
    <name evidence="1" type="ORF">HV823_12005</name>
</gene>
<evidence type="ECO:0000313" key="2">
    <source>
        <dbReference type="Proteomes" id="UP000659172"/>
    </source>
</evidence>
<comment type="caution">
    <text evidence="1">The sequence shown here is derived from an EMBL/GenBank/DDBJ whole genome shotgun (WGS) entry which is preliminary data.</text>
</comment>
<reference evidence="1 2" key="1">
    <citation type="submission" date="2020-06" db="EMBL/GenBank/DDBJ databases">
        <title>Rhizobium sp.nov. isolated from the tomato plant.</title>
        <authorList>
            <person name="Thin K.K."/>
            <person name="Zhang X."/>
            <person name="He S."/>
        </authorList>
    </citation>
    <scope>NUCLEOTIDE SEQUENCE [LARGE SCALE GENOMIC DNA]</scope>
    <source>
        <strain evidence="1 2">DBTS2</strain>
    </source>
</reference>
<dbReference type="EMBL" id="JABXYK010000006">
    <property type="protein sequence ID" value="NVP55977.1"/>
    <property type="molecule type" value="Genomic_DNA"/>
</dbReference>
<sequence>MDKFLIDVFRGQIKLQCQFVVASALEINSGLQNRRTQQVFYALQNLLNASANISKALWGAGGKKADERKALREHLGVQDDSPLREVTMRNNFEHIDERILHWAANSKLRHYVDICYGPKGSFETAEPIDAFRVFETDTTNLVFWGQEFNVNRIVEATEDLLDRIVEIQNREFSPFARPFNTAN</sequence>
<evidence type="ECO:0000313" key="1">
    <source>
        <dbReference type="EMBL" id="NVP55977.1"/>
    </source>
</evidence>
<proteinExistence type="predicted"/>
<keyword evidence="2" id="KW-1185">Reference proteome</keyword>
<accession>A0ABX2QDY7</accession>
<protein>
    <submittedName>
        <fullName evidence="1">Uncharacterized protein</fullName>
    </submittedName>
</protein>
<organism evidence="1 2">
    <name type="scientific">Mycoplana rhizolycopersici</name>
    <dbReference type="NCBI Taxonomy" id="2746702"/>
    <lineage>
        <taxon>Bacteria</taxon>
        <taxon>Pseudomonadati</taxon>
        <taxon>Pseudomonadota</taxon>
        <taxon>Alphaproteobacteria</taxon>
        <taxon>Hyphomicrobiales</taxon>
        <taxon>Rhizobiaceae</taxon>
        <taxon>Mycoplana</taxon>
    </lineage>
</organism>